<name>A0A7V8FFT2_STEMA</name>
<evidence type="ECO:0000259" key="8">
    <source>
        <dbReference type="PROSITE" id="PS50914"/>
    </source>
</evidence>
<feature type="region of interest" description="Disordered" evidence="6">
    <location>
        <begin position="30"/>
        <end position="60"/>
    </location>
</feature>
<dbReference type="FunFam" id="3.30.1340.30:FF:000001">
    <property type="entry name" value="Molecular chaperone OsmY"/>
    <property type="match status" value="1"/>
</dbReference>
<dbReference type="EMBL" id="WNDS01000003">
    <property type="protein sequence ID" value="KAF1014829.1"/>
    <property type="molecule type" value="Genomic_DNA"/>
</dbReference>
<evidence type="ECO:0000256" key="6">
    <source>
        <dbReference type="SAM" id="MobiDB-lite"/>
    </source>
</evidence>
<feature type="chain" id="PRO_5031317372" description="Osmotically-inducible protein Y" evidence="7">
    <location>
        <begin position="31"/>
        <end position="133"/>
    </location>
</feature>
<dbReference type="Gene3D" id="3.30.1340.30">
    <property type="match status" value="1"/>
</dbReference>
<dbReference type="InterPro" id="IPR007055">
    <property type="entry name" value="BON_dom"/>
</dbReference>
<evidence type="ECO:0000256" key="4">
    <source>
        <dbReference type="ARBA" id="ARBA00022764"/>
    </source>
</evidence>
<dbReference type="InterPro" id="IPR014004">
    <property type="entry name" value="Transpt-assoc_nodulatn_dom_bac"/>
</dbReference>
<keyword evidence="3" id="KW-0677">Repeat</keyword>
<feature type="compositionally biased region" description="Basic and acidic residues" evidence="6">
    <location>
        <begin position="39"/>
        <end position="55"/>
    </location>
</feature>
<organism evidence="9 10">
    <name type="scientific">Stenotrophomonas maltophilia</name>
    <name type="common">Pseudomonas maltophilia</name>
    <name type="synonym">Xanthomonas maltophilia</name>
    <dbReference type="NCBI Taxonomy" id="40324"/>
    <lineage>
        <taxon>Bacteria</taxon>
        <taxon>Pseudomonadati</taxon>
        <taxon>Pseudomonadota</taxon>
        <taxon>Gammaproteobacteria</taxon>
        <taxon>Lysobacterales</taxon>
        <taxon>Lysobacteraceae</taxon>
        <taxon>Stenotrophomonas</taxon>
        <taxon>Stenotrophomonas maltophilia group</taxon>
    </lineage>
</organism>
<dbReference type="InterPro" id="IPR051686">
    <property type="entry name" value="Lipoprotein_DolP"/>
</dbReference>
<keyword evidence="2 7" id="KW-0732">Signal</keyword>
<dbReference type="GO" id="GO:0042597">
    <property type="term" value="C:periplasmic space"/>
    <property type="evidence" value="ECO:0007669"/>
    <property type="project" value="UniProtKB-SubCell"/>
</dbReference>
<reference evidence="10" key="1">
    <citation type="journal article" date="2020" name="MBio">
        <title>Horizontal gene transfer to a defensive symbiont with a reduced genome amongst a multipartite beetle microbiome.</title>
        <authorList>
            <person name="Waterworth S.C."/>
            <person name="Florez L.V."/>
            <person name="Rees E.R."/>
            <person name="Hertweck C."/>
            <person name="Kaltenpoth M."/>
            <person name="Kwan J.C."/>
        </authorList>
    </citation>
    <scope>NUCLEOTIDE SEQUENCE [LARGE SCALE GENOMIC DNA]</scope>
</reference>
<feature type="domain" description="BON" evidence="8">
    <location>
        <begin position="59"/>
        <end position="128"/>
    </location>
</feature>
<dbReference type="PANTHER" id="PTHR34606:SF15">
    <property type="entry name" value="BON DOMAIN-CONTAINING PROTEIN"/>
    <property type="match status" value="1"/>
</dbReference>
<dbReference type="SMART" id="SM00749">
    <property type="entry name" value="BON"/>
    <property type="match status" value="1"/>
</dbReference>
<evidence type="ECO:0000256" key="1">
    <source>
        <dbReference type="ARBA" id="ARBA00004418"/>
    </source>
</evidence>
<feature type="signal peptide" evidence="7">
    <location>
        <begin position="1"/>
        <end position="30"/>
    </location>
</feature>
<evidence type="ECO:0000256" key="3">
    <source>
        <dbReference type="ARBA" id="ARBA00022737"/>
    </source>
</evidence>
<dbReference type="PANTHER" id="PTHR34606">
    <property type="entry name" value="BON DOMAIN-CONTAINING PROTEIN"/>
    <property type="match status" value="1"/>
</dbReference>
<comment type="subcellular location">
    <subcellularLocation>
        <location evidence="1">Periplasm</location>
    </subcellularLocation>
</comment>
<accession>A0A7V8FFT2</accession>
<sequence>MCWISGASTRTLLASALALGFALSSTAALAKDPAAKTPPKTDHSAMTHADRHDSNEPVTDSWITTKVKAELMATKNVPGTEIKVETVNGVVSLSGTVATQAEHDKAVAKAKAIKGVTRVDDAALKVNAAAAKR</sequence>
<dbReference type="AlphaFoldDB" id="A0A7V8FFT2"/>
<gene>
    <name evidence="9" type="primary">osmY</name>
    <name evidence="9" type="ORF">GAK31_02316</name>
</gene>
<evidence type="ECO:0000256" key="5">
    <source>
        <dbReference type="ARBA" id="ARBA00070588"/>
    </source>
</evidence>
<protein>
    <recommendedName>
        <fullName evidence="5">Osmotically-inducible protein Y</fullName>
    </recommendedName>
</protein>
<keyword evidence="4" id="KW-0574">Periplasm</keyword>
<evidence type="ECO:0000313" key="10">
    <source>
        <dbReference type="Proteomes" id="UP000487117"/>
    </source>
</evidence>
<dbReference type="PROSITE" id="PS50914">
    <property type="entry name" value="BON"/>
    <property type="match status" value="1"/>
</dbReference>
<evidence type="ECO:0000256" key="7">
    <source>
        <dbReference type="SAM" id="SignalP"/>
    </source>
</evidence>
<dbReference type="Proteomes" id="UP000487117">
    <property type="component" value="Unassembled WGS sequence"/>
</dbReference>
<dbReference type="Pfam" id="PF04972">
    <property type="entry name" value="BON"/>
    <property type="match status" value="1"/>
</dbReference>
<proteinExistence type="predicted"/>
<evidence type="ECO:0000313" key="9">
    <source>
        <dbReference type="EMBL" id="KAF1014829.1"/>
    </source>
</evidence>
<comment type="caution">
    <text evidence="9">The sequence shown here is derived from an EMBL/GenBank/DDBJ whole genome shotgun (WGS) entry which is preliminary data.</text>
</comment>
<evidence type="ECO:0000256" key="2">
    <source>
        <dbReference type="ARBA" id="ARBA00022729"/>
    </source>
</evidence>